<evidence type="ECO:0000256" key="1">
    <source>
        <dbReference type="SAM" id="Phobius"/>
    </source>
</evidence>
<proteinExistence type="predicted"/>
<gene>
    <name evidence="3" type="ORF">GWI33_009332</name>
    <name evidence="2" type="ORF">GWI33_009578</name>
</gene>
<evidence type="ECO:0000313" key="4">
    <source>
        <dbReference type="Proteomes" id="UP000625711"/>
    </source>
</evidence>
<keyword evidence="1" id="KW-1133">Transmembrane helix</keyword>
<keyword evidence="4" id="KW-1185">Reference proteome</keyword>
<organism evidence="2 4">
    <name type="scientific">Rhynchophorus ferrugineus</name>
    <name type="common">Red palm weevil</name>
    <name type="synonym">Curculio ferrugineus</name>
    <dbReference type="NCBI Taxonomy" id="354439"/>
    <lineage>
        <taxon>Eukaryota</taxon>
        <taxon>Metazoa</taxon>
        <taxon>Ecdysozoa</taxon>
        <taxon>Arthropoda</taxon>
        <taxon>Hexapoda</taxon>
        <taxon>Insecta</taxon>
        <taxon>Pterygota</taxon>
        <taxon>Neoptera</taxon>
        <taxon>Endopterygota</taxon>
        <taxon>Coleoptera</taxon>
        <taxon>Polyphaga</taxon>
        <taxon>Cucujiformia</taxon>
        <taxon>Curculionidae</taxon>
        <taxon>Dryophthorinae</taxon>
        <taxon>Rhynchophorus</taxon>
    </lineage>
</organism>
<evidence type="ECO:0000313" key="2">
    <source>
        <dbReference type="EMBL" id="KAF7276994.1"/>
    </source>
</evidence>
<feature type="transmembrane region" description="Helical" evidence="1">
    <location>
        <begin position="12"/>
        <end position="36"/>
    </location>
</feature>
<dbReference type="EMBL" id="JAACXV010003668">
    <property type="protein sequence ID" value="KAF7277183.1"/>
    <property type="molecule type" value="Genomic_DNA"/>
</dbReference>
<name>A0A834IC29_RHYFE</name>
<protein>
    <submittedName>
        <fullName evidence="2">Uncharacterized protein</fullName>
    </submittedName>
</protein>
<comment type="caution">
    <text evidence="2">The sequence shown here is derived from an EMBL/GenBank/DDBJ whole genome shotgun (WGS) entry which is preliminary data.</text>
</comment>
<keyword evidence="1" id="KW-0812">Transmembrane</keyword>
<dbReference type="Proteomes" id="UP000625711">
    <property type="component" value="Unassembled WGS sequence"/>
</dbReference>
<reference evidence="2" key="1">
    <citation type="submission" date="2020-08" db="EMBL/GenBank/DDBJ databases">
        <title>Genome sequencing and assembly of the red palm weevil Rhynchophorus ferrugineus.</title>
        <authorList>
            <person name="Dias G.B."/>
            <person name="Bergman C.M."/>
            <person name="Manee M."/>
        </authorList>
    </citation>
    <scope>NUCLEOTIDE SEQUENCE</scope>
    <source>
        <strain evidence="2">AA-2017</strain>
        <tissue evidence="2">Whole larva</tissue>
    </source>
</reference>
<feature type="non-terminal residue" evidence="2">
    <location>
        <position position="46"/>
    </location>
</feature>
<accession>A0A834IC29</accession>
<evidence type="ECO:0000313" key="3">
    <source>
        <dbReference type="EMBL" id="KAF7277183.1"/>
    </source>
</evidence>
<dbReference type="AlphaFoldDB" id="A0A834IC29"/>
<dbReference type="EMBL" id="JAACXV010004693">
    <property type="protein sequence ID" value="KAF7276994.1"/>
    <property type="molecule type" value="Genomic_DNA"/>
</dbReference>
<sequence length="46" mass="5203">MLGTTKKCDWPWLWIELICSVNMILLYAISSTIVLCEFTKAAIILG</sequence>
<keyword evidence="1" id="KW-0472">Membrane</keyword>
<dbReference type="OrthoDB" id="10028364at2759"/>